<organism evidence="2 3">
    <name type="scientific">Sporormia fimetaria CBS 119925</name>
    <dbReference type="NCBI Taxonomy" id="1340428"/>
    <lineage>
        <taxon>Eukaryota</taxon>
        <taxon>Fungi</taxon>
        <taxon>Dikarya</taxon>
        <taxon>Ascomycota</taxon>
        <taxon>Pezizomycotina</taxon>
        <taxon>Dothideomycetes</taxon>
        <taxon>Pleosporomycetidae</taxon>
        <taxon>Pleosporales</taxon>
        <taxon>Sporormiaceae</taxon>
        <taxon>Sporormia</taxon>
    </lineage>
</organism>
<protein>
    <recommendedName>
        <fullName evidence="4">Nuclear pore assembly and biogenesis-domain-containing protein</fullName>
    </recommendedName>
</protein>
<reference evidence="2" key="1">
    <citation type="journal article" date="2020" name="Stud. Mycol.">
        <title>101 Dothideomycetes genomes: a test case for predicting lifestyles and emergence of pathogens.</title>
        <authorList>
            <person name="Haridas S."/>
            <person name="Albert R."/>
            <person name="Binder M."/>
            <person name="Bloem J."/>
            <person name="Labutti K."/>
            <person name="Salamov A."/>
            <person name="Andreopoulos B."/>
            <person name="Baker S."/>
            <person name="Barry K."/>
            <person name="Bills G."/>
            <person name="Bluhm B."/>
            <person name="Cannon C."/>
            <person name="Castanera R."/>
            <person name="Culley D."/>
            <person name="Daum C."/>
            <person name="Ezra D."/>
            <person name="Gonzalez J."/>
            <person name="Henrissat B."/>
            <person name="Kuo A."/>
            <person name="Liang C."/>
            <person name="Lipzen A."/>
            <person name="Lutzoni F."/>
            <person name="Magnuson J."/>
            <person name="Mondo S."/>
            <person name="Nolan M."/>
            <person name="Ohm R."/>
            <person name="Pangilinan J."/>
            <person name="Park H.-J."/>
            <person name="Ramirez L."/>
            <person name="Alfaro M."/>
            <person name="Sun H."/>
            <person name="Tritt A."/>
            <person name="Yoshinaga Y."/>
            <person name="Zwiers L.-H."/>
            <person name="Turgeon B."/>
            <person name="Goodwin S."/>
            <person name="Spatafora J."/>
            <person name="Crous P."/>
            <person name="Grigoriev I."/>
        </authorList>
    </citation>
    <scope>NUCLEOTIDE SEQUENCE</scope>
    <source>
        <strain evidence="2">CBS 119925</strain>
    </source>
</reference>
<proteinExistence type="predicted"/>
<keyword evidence="1" id="KW-0472">Membrane</keyword>
<keyword evidence="3" id="KW-1185">Reference proteome</keyword>
<sequence length="153" mass="17356">MDFLQDQIPLLNHLTTLLPPSLLSTLLTLSRTTFSIITTLRAALTPLLTRFAAHPDWQTAAVLIVLAIVSLKILGMAYRAVVFWVSLVLRVGTWVSVGVVCWWIYNRGVDGFVEDVQGLGEWWVGEYRRYEGEVVREKGRMEARAGKGRRGWR</sequence>
<keyword evidence="1" id="KW-1133">Transmembrane helix</keyword>
<evidence type="ECO:0000256" key="1">
    <source>
        <dbReference type="SAM" id="Phobius"/>
    </source>
</evidence>
<feature type="transmembrane region" description="Helical" evidence="1">
    <location>
        <begin position="81"/>
        <end position="105"/>
    </location>
</feature>
<evidence type="ECO:0000313" key="2">
    <source>
        <dbReference type="EMBL" id="KAF2746514.1"/>
    </source>
</evidence>
<accession>A0A6A6V9W8</accession>
<name>A0A6A6V9W8_9PLEO</name>
<dbReference type="InterPro" id="IPR024316">
    <property type="entry name" value="APQ12"/>
</dbReference>
<keyword evidence="1" id="KW-0812">Transmembrane</keyword>
<dbReference type="EMBL" id="MU006577">
    <property type="protein sequence ID" value="KAF2746514.1"/>
    <property type="molecule type" value="Genomic_DNA"/>
</dbReference>
<gene>
    <name evidence="2" type="ORF">M011DRAFT_495006</name>
</gene>
<evidence type="ECO:0000313" key="3">
    <source>
        <dbReference type="Proteomes" id="UP000799440"/>
    </source>
</evidence>
<dbReference type="Pfam" id="PF12716">
    <property type="entry name" value="Apq12"/>
    <property type="match status" value="1"/>
</dbReference>
<feature type="transmembrane region" description="Helical" evidence="1">
    <location>
        <begin position="57"/>
        <end position="74"/>
    </location>
</feature>
<dbReference type="AlphaFoldDB" id="A0A6A6V9W8"/>
<dbReference type="OrthoDB" id="3559694at2759"/>
<evidence type="ECO:0008006" key="4">
    <source>
        <dbReference type="Google" id="ProtNLM"/>
    </source>
</evidence>
<dbReference type="Proteomes" id="UP000799440">
    <property type="component" value="Unassembled WGS sequence"/>
</dbReference>